<feature type="compositionally biased region" description="Basic and acidic residues" evidence="1">
    <location>
        <begin position="228"/>
        <end position="242"/>
    </location>
</feature>
<feature type="compositionally biased region" description="Pro residues" evidence="1">
    <location>
        <begin position="627"/>
        <end position="636"/>
    </location>
</feature>
<organism evidence="2 3">
    <name type="scientific">Fusarium flagelliforme</name>
    <dbReference type="NCBI Taxonomy" id="2675880"/>
    <lineage>
        <taxon>Eukaryota</taxon>
        <taxon>Fungi</taxon>
        <taxon>Dikarya</taxon>
        <taxon>Ascomycota</taxon>
        <taxon>Pezizomycotina</taxon>
        <taxon>Sordariomycetes</taxon>
        <taxon>Hypocreomycetidae</taxon>
        <taxon>Hypocreales</taxon>
        <taxon>Nectriaceae</taxon>
        <taxon>Fusarium</taxon>
        <taxon>Fusarium incarnatum-equiseti species complex</taxon>
    </lineage>
</organism>
<protein>
    <submittedName>
        <fullName evidence="2">Integral membrane protein</fullName>
    </submittedName>
</protein>
<feature type="compositionally biased region" description="Low complexity" evidence="1">
    <location>
        <begin position="339"/>
        <end position="393"/>
    </location>
</feature>
<dbReference type="CDD" id="cd22249">
    <property type="entry name" value="UDM1_RNF168_RNF169-like"/>
    <property type="match status" value="1"/>
</dbReference>
<dbReference type="PRINTS" id="PR01217">
    <property type="entry name" value="PRICHEXTENSN"/>
</dbReference>
<feature type="region of interest" description="Disordered" evidence="1">
    <location>
        <begin position="1"/>
        <end position="113"/>
    </location>
</feature>
<reference evidence="2 3" key="1">
    <citation type="journal article" date="2018" name="PLoS Pathog.">
        <title>Evolution of structural diversity of trichothecenes, a family of toxins produced by plant pathogenic and entomopathogenic fungi.</title>
        <authorList>
            <person name="Proctor R.H."/>
            <person name="McCormick S.P."/>
            <person name="Kim H.S."/>
            <person name="Cardoza R.E."/>
            <person name="Stanley A.M."/>
            <person name="Lindo L."/>
            <person name="Kelly A."/>
            <person name="Brown D.W."/>
            <person name="Lee T."/>
            <person name="Vaughan M.M."/>
            <person name="Alexander N.J."/>
            <person name="Busman M."/>
            <person name="Gutierrez S."/>
        </authorList>
    </citation>
    <scope>NUCLEOTIDE SEQUENCE [LARGE SCALE GENOMIC DNA]</scope>
    <source>
        <strain evidence="2 3">NRRL 13405</strain>
    </source>
</reference>
<feature type="compositionally biased region" description="Pro residues" evidence="1">
    <location>
        <begin position="316"/>
        <end position="326"/>
    </location>
</feature>
<dbReference type="Proteomes" id="UP000265631">
    <property type="component" value="Unassembled WGS sequence"/>
</dbReference>
<feature type="compositionally biased region" description="Polar residues" evidence="1">
    <location>
        <begin position="531"/>
        <end position="549"/>
    </location>
</feature>
<dbReference type="STRING" id="2594813.A0A395MKZ9"/>
<feature type="compositionally biased region" description="Pro residues" evidence="1">
    <location>
        <begin position="496"/>
        <end position="521"/>
    </location>
</feature>
<feature type="compositionally biased region" description="Pro residues" evidence="1">
    <location>
        <begin position="592"/>
        <end position="607"/>
    </location>
</feature>
<feature type="compositionally biased region" description="Low complexity" evidence="1">
    <location>
        <begin position="580"/>
        <end position="591"/>
    </location>
</feature>
<sequence>MAWLKDFVDKATEEYKQGMKLERERQRQFTEYQQEREQQKQRGFGYSQGSPSGWQQQGQFGQSSPYQPQSPQYGQPQSPQYPPPTSPYQPQPSYQPQSPNESSTPPMDRRTQYYADLAKFQAQAERAKVDAAKEQARLQAEFQAQQAQARAQAEQLQAQWLETERLAAQYKAEYEAQMRKAEEEMAKMKIDEEKQRSEFERLRAEEARGLKMGEEELIREQQRLFDEIQRARNTQKEEEEVRPPLPPRVSTEDRPALPKRPVSTASAGSGLTSNYESSRERRTSYLSAEIPPETSNYESSRERRTSYLSAEVPEDYVPPPPPPPPEVQGQEDTRRRPYHYSSPSASYQAPPRPSTQSSPQPQQHSPPRRQPQQSETSYSSPTPQSPPQQQVPRSAPPPPPPPPPPGPPPTNVAGGGFRQRQPSATTSPGQASQHQVPHSPPPPQTPGQEDSRRRPYAYSTPTAPYQAPPRTPTQKSPRPQPQQQSPPRQQPETSYPSPPPQSPPQQQVPPPPPPPPGPPPVRVGNGGWSQRKPSAATSPRQASQQQVRQSPPPTNLPQTPEDTRRRPYHYSSPTTSYQAPPRTSTQTSPQQQQPPPPPPPPPGPPPNLGRGGYRPRQSSGHASQQQVPPPMSPPQTPVSQGQEDSRRRPYAFSSPTTSQSHERKASYNTPPRAPTQTSSQQRSPPSIRAKPPRVRTPPPAQQHPCGAKPGAECSGALTAFPQHWFYHPAVPDFVICARCYIDHIYDSKFSNSFRKVFYDDGEKRRCRFSSRRVKDTLFPQAIESGSLDALVEFMKRRMSINDCREQNTVEGELWYRAADIPNGTICQACFEDGLITSSFAKYYTLQRDQGGAYCDLSVWFLKRKFMDYAKENKWGEFCRQFNERAQLPDCPKLNIVNANQYTWYKSISELEGLQACGACYHDYFYASEDEHKLQQVPGGNYNTRCALGQVNVVIPMHQALDDEDRSLFWNAVREMDKYPFCDSQGTKGGVWYTPVNDPQGWGICAACYEGIVKPVGGSRWFMKDTTTTQEGVYLCGFNLGHPRAIKALGAYSHARNWGDDKILLDWAAEWGSVEPCPRIKFVKNRRWWGWGMVAICEDCYASFAKGTALEPRFALTGQREPNKERMCDLFSPRMRGLYNEACQTGNLERFLSFAEQRHMIYTQTIMQCEQILNEHKMAAMQAQMLGVQGTVYKSMGWTQDATMGHRYTVGNSYAGYGHENEFVLQGYTYDRQAREKAAEVMSGGPMMRVQLLEARWKEVE</sequence>
<evidence type="ECO:0000313" key="3">
    <source>
        <dbReference type="Proteomes" id="UP000265631"/>
    </source>
</evidence>
<accession>A0A395MKZ9</accession>
<evidence type="ECO:0000256" key="1">
    <source>
        <dbReference type="SAM" id="MobiDB-lite"/>
    </source>
</evidence>
<feature type="compositionally biased region" description="Polar residues" evidence="1">
    <location>
        <begin position="420"/>
        <end position="429"/>
    </location>
</feature>
<comment type="caution">
    <text evidence="2">The sequence shown here is derived from an EMBL/GenBank/DDBJ whole genome shotgun (WGS) entry which is preliminary data.</text>
</comment>
<feature type="compositionally biased region" description="Low complexity" evidence="1">
    <location>
        <begin position="41"/>
        <end position="78"/>
    </location>
</feature>
<feature type="compositionally biased region" description="Basic and acidic residues" evidence="1">
    <location>
        <begin position="1"/>
        <end position="40"/>
    </location>
</feature>
<feature type="compositionally biased region" description="Polar residues" evidence="1">
    <location>
        <begin position="263"/>
        <end position="276"/>
    </location>
</feature>
<keyword evidence="3" id="KW-1185">Reference proteome</keyword>
<evidence type="ECO:0000313" key="2">
    <source>
        <dbReference type="EMBL" id="RFN48594.1"/>
    </source>
</evidence>
<dbReference type="EMBL" id="PXXK01000203">
    <property type="protein sequence ID" value="RFN48594.1"/>
    <property type="molecule type" value="Genomic_DNA"/>
</dbReference>
<feature type="compositionally biased region" description="Low complexity" evidence="1">
    <location>
        <begin position="472"/>
        <end position="495"/>
    </location>
</feature>
<feature type="compositionally biased region" description="Low complexity" evidence="1">
    <location>
        <begin position="674"/>
        <end position="689"/>
    </location>
</feature>
<gene>
    <name evidence="2" type="ORF">FIE12Z_7174</name>
</gene>
<feature type="compositionally biased region" description="Pro residues" evidence="1">
    <location>
        <begin position="394"/>
        <end position="410"/>
    </location>
</feature>
<dbReference type="AlphaFoldDB" id="A0A395MKZ9"/>
<feature type="compositionally biased region" description="Pro residues" evidence="1">
    <location>
        <begin position="79"/>
        <end position="90"/>
    </location>
</feature>
<feature type="region of interest" description="Disordered" evidence="1">
    <location>
        <begin position="228"/>
        <end position="709"/>
    </location>
</feature>
<proteinExistence type="predicted"/>
<name>A0A395MKZ9_9HYPO</name>